<dbReference type="RefSeq" id="WP_068468926.1">
    <property type="nucleotide sequence ID" value="NZ_BJNW01000010.1"/>
</dbReference>
<evidence type="ECO:0000313" key="4">
    <source>
        <dbReference type="Proteomes" id="UP000315730"/>
    </source>
</evidence>
<dbReference type="Gene3D" id="1.10.287.1490">
    <property type="match status" value="1"/>
</dbReference>
<comment type="caution">
    <text evidence="3">The sequence shown here is derived from an EMBL/GenBank/DDBJ whole genome shotgun (WGS) entry which is preliminary data.</text>
</comment>
<dbReference type="Proteomes" id="UP000315730">
    <property type="component" value="Unassembled WGS sequence"/>
</dbReference>
<reference evidence="3 4" key="1">
    <citation type="submission" date="2019-06" db="EMBL/GenBank/DDBJ databases">
        <title>Whole genome shotgun sequence of Kocuria varians NBRC 15358.</title>
        <authorList>
            <person name="Hosoyama A."/>
            <person name="Uohara A."/>
            <person name="Ohji S."/>
            <person name="Ichikawa N."/>
        </authorList>
    </citation>
    <scope>NUCLEOTIDE SEQUENCE [LARGE SCALE GENOMIC DNA]</scope>
    <source>
        <strain evidence="3 4">NBRC 15358</strain>
    </source>
</reference>
<evidence type="ECO:0000259" key="2">
    <source>
        <dbReference type="Pfam" id="PF24481"/>
    </source>
</evidence>
<dbReference type="InterPro" id="IPR056003">
    <property type="entry name" value="CT398_CC_hairpin"/>
</dbReference>
<name>A0A4Y4D5J4_KOCVA</name>
<sequence>MSPSRSSLPGLLELQGVDSRLLTTVNRARQLQTAESVAALLQRRAQAVAASRELDAVVTAAEEGVTAAEAKVEEIRAKITRDETRLNAGGTSKELMGIQHQIATLVAQRDAAEEAQLAAMDRAEEAAADRQRKLPLLRAADAEARTAVAERDAELAELKTEHERLSAERARLAASFPDPALLARYDELRTARGGGRIAVARYENGTCGACGTRLSPADAATLEATPEAVVPQCPECSVMLVL</sequence>
<dbReference type="AlphaFoldDB" id="A0A4Y4D5J4"/>
<accession>A0A4Y4D5J4</accession>
<dbReference type="STRING" id="1272.GCA_900014985_01276"/>
<dbReference type="OrthoDB" id="9784388at2"/>
<keyword evidence="4" id="KW-1185">Reference proteome</keyword>
<evidence type="ECO:0000313" key="3">
    <source>
        <dbReference type="EMBL" id="GEC99249.1"/>
    </source>
</evidence>
<dbReference type="Pfam" id="PF24481">
    <property type="entry name" value="CT398_CC"/>
    <property type="match status" value="1"/>
</dbReference>
<gene>
    <name evidence="3" type="ORF">KVA01_14040</name>
</gene>
<proteinExistence type="predicted"/>
<feature type="coiled-coil region" evidence="1">
    <location>
        <begin position="139"/>
        <end position="175"/>
    </location>
</feature>
<protein>
    <recommendedName>
        <fullName evidence="2">CT398-like coiled coil hairpin domain-containing protein</fullName>
    </recommendedName>
</protein>
<dbReference type="EMBL" id="BJNW01000010">
    <property type="protein sequence ID" value="GEC99249.1"/>
    <property type="molecule type" value="Genomic_DNA"/>
</dbReference>
<organism evidence="3 4">
    <name type="scientific">Kocuria varians</name>
    <name type="common">Micrococcus varians</name>
    <dbReference type="NCBI Taxonomy" id="1272"/>
    <lineage>
        <taxon>Bacteria</taxon>
        <taxon>Bacillati</taxon>
        <taxon>Actinomycetota</taxon>
        <taxon>Actinomycetes</taxon>
        <taxon>Micrococcales</taxon>
        <taxon>Micrococcaceae</taxon>
        <taxon>Kocuria</taxon>
    </lineage>
</organism>
<feature type="coiled-coil region" evidence="1">
    <location>
        <begin position="58"/>
        <end position="85"/>
    </location>
</feature>
<feature type="domain" description="CT398-like coiled coil hairpin" evidence="2">
    <location>
        <begin position="14"/>
        <end position="193"/>
    </location>
</feature>
<keyword evidence="1" id="KW-0175">Coiled coil</keyword>
<evidence type="ECO:0000256" key="1">
    <source>
        <dbReference type="SAM" id="Coils"/>
    </source>
</evidence>